<evidence type="ECO:0000313" key="3">
    <source>
        <dbReference type="EMBL" id="PAD84954.1"/>
    </source>
</evidence>
<gene>
    <name evidence="3" type="ORF">CHH57_01915</name>
</gene>
<dbReference type="RefSeq" id="WP_095328638.1">
    <property type="nucleotide sequence ID" value="NZ_NPBQ01000014.1"/>
</dbReference>
<sequence length="205" mass="23482">MIKKYIKLAKDKIQKGKEYNKQLDKKKGAAGCLIAVLKILLSLIIGILFLVIIYSCDFRELEGDSTKKADQQSKLKASQLACSKFNSDEEIMKYWYNNGQWYDDKGLDPDKDTLPCNISKVKYEKYKDKMKKASEEKKKQDALKKKEKEEQEARTCKRDIKGNISSSGEKIYHIPGGDFYDKTVAEETFCTQADAAASGYRKSKR</sequence>
<name>A0AA91Z2Y6_NIACI</name>
<feature type="transmembrane region" description="Helical" evidence="2">
    <location>
        <begin position="29"/>
        <end position="54"/>
    </location>
</feature>
<evidence type="ECO:0000256" key="1">
    <source>
        <dbReference type="SAM" id="MobiDB-lite"/>
    </source>
</evidence>
<dbReference type="EMBL" id="NPBQ01000014">
    <property type="protein sequence ID" value="PAD84954.1"/>
    <property type="molecule type" value="Genomic_DNA"/>
</dbReference>
<dbReference type="Proteomes" id="UP000216961">
    <property type="component" value="Unassembled WGS sequence"/>
</dbReference>
<reference evidence="3 4" key="1">
    <citation type="submission" date="2017-07" db="EMBL/GenBank/DDBJ databases">
        <title>Isolation and whole genome analysis of endospore-forming bacteria from heroin.</title>
        <authorList>
            <person name="Kalinowski J."/>
            <person name="Ahrens B."/>
            <person name="Al-Dilaimi A."/>
            <person name="Winkler A."/>
            <person name="Wibberg D."/>
            <person name="Schleenbecker U."/>
            <person name="Ruckert C."/>
            <person name="Wolfel R."/>
            <person name="Grass G."/>
        </authorList>
    </citation>
    <scope>NUCLEOTIDE SEQUENCE [LARGE SCALE GENOMIC DNA]</scope>
    <source>
        <strain evidence="3 4">7521-2</strain>
    </source>
</reference>
<comment type="caution">
    <text evidence="3">The sequence shown here is derived from an EMBL/GenBank/DDBJ whole genome shotgun (WGS) entry which is preliminary data.</text>
</comment>
<dbReference type="AlphaFoldDB" id="A0AA91Z2Y6"/>
<accession>A0AA91Z2Y6</accession>
<keyword evidence="2" id="KW-0812">Transmembrane</keyword>
<keyword evidence="2" id="KW-1133">Transmembrane helix</keyword>
<protein>
    <submittedName>
        <fullName evidence="3">Uncharacterized protein</fullName>
    </submittedName>
</protein>
<evidence type="ECO:0000256" key="2">
    <source>
        <dbReference type="SAM" id="Phobius"/>
    </source>
</evidence>
<evidence type="ECO:0000313" key="4">
    <source>
        <dbReference type="Proteomes" id="UP000216961"/>
    </source>
</evidence>
<organism evidence="3 4">
    <name type="scientific">Niallia circulans</name>
    <name type="common">Bacillus circulans</name>
    <dbReference type="NCBI Taxonomy" id="1397"/>
    <lineage>
        <taxon>Bacteria</taxon>
        <taxon>Bacillati</taxon>
        <taxon>Bacillota</taxon>
        <taxon>Bacilli</taxon>
        <taxon>Bacillales</taxon>
        <taxon>Bacillaceae</taxon>
        <taxon>Niallia</taxon>
    </lineage>
</organism>
<feature type="region of interest" description="Disordered" evidence="1">
    <location>
        <begin position="137"/>
        <end position="156"/>
    </location>
</feature>
<keyword evidence="2" id="KW-0472">Membrane</keyword>
<proteinExistence type="predicted"/>